<dbReference type="EMBL" id="BKCJ011083990">
    <property type="protein sequence ID" value="GFC82342.1"/>
    <property type="molecule type" value="Genomic_DNA"/>
</dbReference>
<accession>A0A699REB5</accession>
<gene>
    <name evidence="1" type="ORF">Tci_854312</name>
</gene>
<sequence>DSEFELIAYSVVDHAGCNDDCKSTSGGIQFLGDKLVSWSSKKQDCTGMSNAKAEYISLSACYA</sequence>
<dbReference type="PANTHER" id="PTHR11439:SF495">
    <property type="entry name" value="REVERSE TRANSCRIPTASE, RNA-DEPENDENT DNA POLYMERASE-RELATED"/>
    <property type="match status" value="1"/>
</dbReference>
<protein>
    <submittedName>
        <fullName evidence="1">Retrovirus-related Pol polyprotein from transposon TNT 1-94</fullName>
    </submittedName>
</protein>
<comment type="caution">
    <text evidence="1">The sequence shown here is derived from an EMBL/GenBank/DDBJ whole genome shotgun (WGS) entry which is preliminary data.</text>
</comment>
<dbReference type="PANTHER" id="PTHR11439">
    <property type="entry name" value="GAG-POL-RELATED RETROTRANSPOSON"/>
    <property type="match status" value="1"/>
</dbReference>
<proteinExistence type="predicted"/>
<name>A0A699REB5_TANCI</name>
<reference evidence="1" key="1">
    <citation type="journal article" date="2019" name="Sci. Rep.">
        <title>Draft genome of Tanacetum cinerariifolium, the natural source of mosquito coil.</title>
        <authorList>
            <person name="Yamashiro T."/>
            <person name="Shiraishi A."/>
            <person name="Satake H."/>
            <person name="Nakayama K."/>
        </authorList>
    </citation>
    <scope>NUCLEOTIDE SEQUENCE</scope>
</reference>
<dbReference type="AlphaFoldDB" id="A0A699REB5"/>
<organism evidence="1">
    <name type="scientific">Tanacetum cinerariifolium</name>
    <name type="common">Dalmatian daisy</name>
    <name type="synonym">Chrysanthemum cinerariifolium</name>
    <dbReference type="NCBI Taxonomy" id="118510"/>
    <lineage>
        <taxon>Eukaryota</taxon>
        <taxon>Viridiplantae</taxon>
        <taxon>Streptophyta</taxon>
        <taxon>Embryophyta</taxon>
        <taxon>Tracheophyta</taxon>
        <taxon>Spermatophyta</taxon>
        <taxon>Magnoliopsida</taxon>
        <taxon>eudicotyledons</taxon>
        <taxon>Gunneridae</taxon>
        <taxon>Pentapetalae</taxon>
        <taxon>asterids</taxon>
        <taxon>campanulids</taxon>
        <taxon>Asterales</taxon>
        <taxon>Asteraceae</taxon>
        <taxon>Asteroideae</taxon>
        <taxon>Anthemideae</taxon>
        <taxon>Anthemidinae</taxon>
        <taxon>Tanacetum</taxon>
    </lineage>
</organism>
<feature type="non-terminal residue" evidence="1">
    <location>
        <position position="1"/>
    </location>
</feature>
<dbReference type="CDD" id="cd09272">
    <property type="entry name" value="RNase_HI_RT_Ty1"/>
    <property type="match status" value="1"/>
</dbReference>
<evidence type="ECO:0000313" key="1">
    <source>
        <dbReference type="EMBL" id="GFC82342.1"/>
    </source>
</evidence>